<keyword evidence="2" id="KW-1133">Transmembrane helix</keyword>
<comment type="caution">
    <text evidence="3">The sequence shown here is derived from an EMBL/GenBank/DDBJ whole genome shotgun (WGS) entry which is preliminary data.</text>
</comment>
<dbReference type="EMBL" id="RBIN01000005">
    <property type="protein sequence ID" value="RKR03291.1"/>
    <property type="molecule type" value="Genomic_DNA"/>
</dbReference>
<evidence type="ECO:0000256" key="2">
    <source>
        <dbReference type="SAM" id="Phobius"/>
    </source>
</evidence>
<sequence>MSKRYFHPGRWYDTIAVSEGAFWVCYLWCAQWSLVHGRSLPFLPATIVLAATLLVIMSRRSMRLALRRFRVRKRRTEMLMHLMLPPLLLGPLIWWLLERLVGELPGAQRWTLAALLATAGWAVFVISVLIKRLIRHYQDASPVSDDEEHPENRSQPPGAA</sequence>
<evidence type="ECO:0000313" key="3">
    <source>
        <dbReference type="EMBL" id="RKR03291.1"/>
    </source>
</evidence>
<feature type="transmembrane region" description="Helical" evidence="2">
    <location>
        <begin position="78"/>
        <end position="97"/>
    </location>
</feature>
<reference evidence="3 4" key="1">
    <citation type="submission" date="2018-10" db="EMBL/GenBank/DDBJ databases">
        <title>Genomic Encyclopedia of Type Strains, Phase IV (KMG-IV): sequencing the most valuable type-strain genomes for metagenomic binning, comparative biology and taxonomic classification.</title>
        <authorList>
            <person name="Goeker M."/>
        </authorList>
    </citation>
    <scope>NUCLEOTIDE SEQUENCE [LARGE SCALE GENOMIC DNA]</scope>
    <source>
        <strain evidence="3 4">DSM 23229</strain>
    </source>
</reference>
<organism evidence="3 4">
    <name type="scientific">Kushneria sinocarnis</name>
    <dbReference type="NCBI Taxonomy" id="595502"/>
    <lineage>
        <taxon>Bacteria</taxon>
        <taxon>Pseudomonadati</taxon>
        <taxon>Pseudomonadota</taxon>
        <taxon>Gammaproteobacteria</taxon>
        <taxon>Oceanospirillales</taxon>
        <taxon>Halomonadaceae</taxon>
        <taxon>Kushneria</taxon>
    </lineage>
</organism>
<keyword evidence="2" id="KW-0472">Membrane</keyword>
<feature type="transmembrane region" description="Helical" evidence="2">
    <location>
        <begin position="12"/>
        <end position="34"/>
    </location>
</feature>
<proteinExistence type="predicted"/>
<gene>
    <name evidence="3" type="ORF">C7446_1812</name>
</gene>
<dbReference type="RefSeq" id="WP_121172776.1">
    <property type="nucleotide sequence ID" value="NZ_RBIN01000005.1"/>
</dbReference>
<feature type="transmembrane region" description="Helical" evidence="2">
    <location>
        <begin position="40"/>
        <end position="57"/>
    </location>
</feature>
<dbReference type="Proteomes" id="UP000281975">
    <property type="component" value="Unassembled WGS sequence"/>
</dbReference>
<keyword evidence="2" id="KW-0812">Transmembrane</keyword>
<dbReference type="AlphaFoldDB" id="A0A420WVZ8"/>
<dbReference type="OrthoDB" id="6182714at2"/>
<protein>
    <submittedName>
        <fullName evidence="3">Uncharacterized protein</fullName>
    </submittedName>
</protein>
<evidence type="ECO:0000313" key="4">
    <source>
        <dbReference type="Proteomes" id="UP000281975"/>
    </source>
</evidence>
<evidence type="ECO:0000256" key="1">
    <source>
        <dbReference type="SAM" id="MobiDB-lite"/>
    </source>
</evidence>
<feature type="region of interest" description="Disordered" evidence="1">
    <location>
        <begin position="141"/>
        <end position="160"/>
    </location>
</feature>
<accession>A0A420WVZ8</accession>
<keyword evidence="4" id="KW-1185">Reference proteome</keyword>
<name>A0A420WVZ8_9GAMM</name>
<feature type="transmembrane region" description="Helical" evidence="2">
    <location>
        <begin position="109"/>
        <end position="130"/>
    </location>
</feature>